<organism evidence="3 4">
    <name type="scientific">Heterostelium pallidum (strain ATCC 26659 / Pp 5 / PN500)</name>
    <name type="common">Cellular slime mold</name>
    <name type="synonym">Polysphondylium pallidum</name>
    <dbReference type="NCBI Taxonomy" id="670386"/>
    <lineage>
        <taxon>Eukaryota</taxon>
        <taxon>Amoebozoa</taxon>
        <taxon>Evosea</taxon>
        <taxon>Eumycetozoa</taxon>
        <taxon>Dictyostelia</taxon>
        <taxon>Acytosteliales</taxon>
        <taxon>Acytosteliaceae</taxon>
        <taxon>Heterostelium</taxon>
    </lineage>
</organism>
<feature type="domain" description="Integrase catalytic" evidence="2">
    <location>
        <begin position="108"/>
        <end position="268"/>
    </location>
</feature>
<dbReference type="InterPro" id="IPR001584">
    <property type="entry name" value="Integrase_cat-core"/>
</dbReference>
<dbReference type="SUPFAM" id="SSF53098">
    <property type="entry name" value="Ribonuclease H-like"/>
    <property type="match status" value="1"/>
</dbReference>
<dbReference type="GO" id="GO:0015074">
    <property type="term" value="P:DNA integration"/>
    <property type="evidence" value="ECO:0007669"/>
    <property type="project" value="InterPro"/>
</dbReference>
<dbReference type="CDD" id="cd00024">
    <property type="entry name" value="CD_CSD"/>
    <property type="match status" value="1"/>
</dbReference>
<keyword evidence="4" id="KW-1185">Reference proteome</keyword>
<dbReference type="InterPro" id="IPR016197">
    <property type="entry name" value="Chromo-like_dom_sf"/>
</dbReference>
<dbReference type="InParanoid" id="D3B830"/>
<dbReference type="InterPro" id="IPR036397">
    <property type="entry name" value="RNaseH_sf"/>
</dbReference>
<dbReference type="RefSeq" id="XP_020434315.1">
    <property type="nucleotide sequence ID" value="XM_020575520.1"/>
</dbReference>
<evidence type="ECO:0000259" key="2">
    <source>
        <dbReference type="PROSITE" id="PS50994"/>
    </source>
</evidence>
<dbReference type="EMBL" id="ADBJ01000020">
    <property type="protein sequence ID" value="EFA82198.1"/>
    <property type="molecule type" value="Genomic_DNA"/>
</dbReference>
<dbReference type="GO" id="GO:0003676">
    <property type="term" value="F:nucleic acid binding"/>
    <property type="evidence" value="ECO:0007669"/>
    <property type="project" value="InterPro"/>
</dbReference>
<dbReference type="PROSITE" id="PS50994">
    <property type="entry name" value="INTEGRASE"/>
    <property type="match status" value="1"/>
</dbReference>
<feature type="domain" description="Chromo" evidence="1">
    <location>
        <begin position="287"/>
        <end position="346"/>
    </location>
</feature>
<protein>
    <submittedName>
        <fullName evidence="3">Transposase</fullName>
    </submittedName>
</protein>
<dbReference type="AlphaFoldDB" id="D3B830"/>
<dbReference type="Pfam" id="PF00385">
    <property type="entry name" value="Chromo"/>
    <property type="match status" value="1"/>
</dbReference>
<evidence type="ECO:0000313" key="4">
    <source>
        <dbReference type="Proteomes" id="UP000001396"/>
    </source>
</evidence>
<accession>D3B830</accession>
<name>D3B830_HETP5</name>
<sequence>MPNQVLEIYTSDSNNSTSSFSKNSTNNFDSRWQKNSNFTVHRSFQSLVFERSSNLDEGSAQGIGSVVLRHKESWRESNGLIFILDKNFNERLLLVDEKHIKEVITEAHGTEGVGVDISMDFMELPKSVNGYDYVLVVVDRFSKYTTIIPTTKEITALGTAKLIHQHVFSLFGLPLSIVSDRDTRFTSEVWLELFKKVGSKLRMSVPRHPQSDGQSERTNRRIRSMLRKLSLEFKDKWDEEIKNIQFAINSTYNSTIKLSPFEFKLNKDNESLVKGIEPDIIDNEEEFEIEQIIGDRMFRKKKQYQIKWLGYPLDKATWQYSKNIDHAKDLIKEYENNKTQQIQSKKKKI</sequence>
<dbReference type="Gene3D" id="2.40.50.40">
    <property type="match status" value="1"/>
</dbReference>
<dbReference type="InterPro" id="IPR012337">
    <property type="entry name" value="RNaseH-like_sf"/>
</dbReference>
<dbReference type="InterPro" id="IPR000953">
    <property type="entry name" value="Chromo/chromo_shadow_dom"/>
</dbReference>
<evidence type="ECO:0000313" key="3">
    <source>
        <dbReference type="EMBL" id="EFA82198.1"/>
    </source>
</evidence>
<dbReference type="PANTHER" id="PTHR37984">
    <property type="entry name" value="PROTEIN CBG26694"/>
    <property type="match status" value="1"/>
</dbReference>
<comment type="caution">
    <text evidence="3">The sequence shown here is derived from an EMBL/GenBank/DDBJ whole genome shotgun (WGS) entry which is preliminary data.</text>
</comment>
<dbReference type="InterPro" id="IPR023780">
    <property type="entry name" value="Chromo_domain"/>
</dbReference>
<dbReference type="InterPro" id="IPR050951">
    <property type="entry name" value="Retrovirus_Pol_polyprotein"/>
</dbReference>
<proteinExistence type="predicted"/>
<dbReference type="GeneID" id="31360107"/>
<dbReference type="Gene3D" id="3.30.420.10">
    <property type="entry name" value="Ribonuclease H-like superfamily/Ribonuclease H"/>
    <property type="match status" value="1"/>
</dbReference>
<dbReference type="Proteomes" id="UP000001396">
    <property type="component" value="Unassembled WGS sequence"/>
</dbReference>
<dbReference type="STRING" id="670386.D3B830"/>
<reference evidence="3 4" key="1">
    <citation type="journal article" date="2011" name="Genome Res.">
        <title>Phylogeny-wide analysis of social amoeba genomes highlights ancient origins for complex intercellular communication.</title>
        <authorList>
            <person name="Heidel A.J."/>
            <person name="Lawal H.M."/>
            <person name="Felder M."/>
            <person name="Schilde C."/>
            <person name="Helps N.R."/>
            <person name="Tunggal B."/>
            <person name="Rivero F."/>
            <person name="John U."/>
            <person name="Schleicher M."/>
            <person name="Eichinger L."/>
            <person name="Platzer M."/>
            <person name="Noegel A.A."/>
            <person name="Schaap P."/>
            <person name="Gloeckner G."/>
        </authorList>
    </citation>
    <scope>NUCLEOTIDE SEQUENCE [LARGE SCALE GENOMIC DNA]</scope>
    <source>
        <strain evidence="4">ATCC 26659 / Pp 5 / PN500</strain>
    </source>
</reference>
<dbReference type="PANTHER" id="PTHR37984:SF5">
    <property type="entry name" value="PROTEIN NYNRIN-LIKE"/>
    <property type="match status" value="1"/>
</dbReference>
<gene>
    <name evidence="3" type="ORF">PPL_04620</name>
</gene>
<dbReference type="SMART" id="SM00298">
    <property type="entry name" value="CHROMO"/>
    <property type="match status" value="1"/>
</dbReference>
<dbReference type="SUPFAM" id="SSF54160">
    <property type="entry name" value="Chromo domain-like"/>
    <property type="match status" value="1"/>
</dbReference>
<dbReference type="PROSITE" id="PS50013">
    <property type="entry name" value="CHROMO_2"/>
    <property type="match status" value="1"/>
</dbReference>
<dbReference type="Pfam" id="PF00665">
    <property type="entry name" value="rve"/>
    <property type="match status" value="1"/>
</dbReference>
<evidence type="ECO:0000259" key="1">
    <source>
        <dbReference type="PROSITE" id="PS50013"/>
    </source>
</evidence>